<protein>
    <submittedName>
        <fullName evidence="1">Uncharacterized protein</fullName>
    </submittedName>
</protein>
<accession>A0A9E9LBT2</accession>
<dbReference type="Proteomes" id="UP001164819">
    <property type="component" value="Chromosome"/>
</dbReference>
<dbReference type="RefSeq" id="WP_269315940.1">
    <property type="nucleotide sequence ID" value="NZ_CP098251.1"/>
</dbReference>
<organism evidence="1">
    <name type="scientific">Oxalobacter aliiformigenes</name>
    <dbReference type="NCBI Taxonomy" id="2946593"/>
    <lineage>
        <taxon>Bacteria</taxon>
        <taxon>Pseudomonadati</taxon>
        <taxon>Pseudomonadota</taxon>
        <taxon>Betaproteobacteria</taxon>
        <taxon>Burkholderiales</taxon>
        <taxon>Oxalobacteraceae</taxon>
        <taxon>Oxalobacter</taxon>
    </lineage>
</organism>
<dbReference type="AlphaFoldDB" id="A0A9E9LBT2"/>
<dbReference type="EMBL" id="CP098251">
    <property type="protein sequence ID" value="WAV91175.1"/>
    <property type="molecule type" value="Genomic_DNA"/>
</dbReference>
<evidence type="ECO:0000313" key="1">
    <source>
        <dbReference type="EMBL" id="WAV91175.1"/>
    </source>
</evidence>
<reference evidence="1" key="1">
    <citation type="journal article" date="2022" name="Front. Microbiol.">
        <title>New perspectives on an old grouping: The genomic and phenotypic variability of Oxalobacter formigenes and the implications for calcium oxalate stone prevention.</title>
        <authorList>
            <person name="Chmiel J.A."/>
            <person name="Carr C."/>
            <person name="Stuivenberg G.A."/>
            <person name="Venema R."/>
            <person name="Chanyi R.M."/>
            <person name="Al K.F."/>
            <person name="Giguere D."/>
            <person name="Say H."/>
            <person name="Akouris P.P."/>
            <person name="Dominguez Romero S.A."/>
            <person name="Kwong A."/>
            <person name="Tai V."/>
            <person name="Koval S.F."/>
            <person name="Razvi H."/>
            <person name="Bjazevic J."/>
            <person name="Burton J.P."/>
        </authorList>
    </citation>
    <scope>NUCLEOTIDE SEQUENCE</scope>
    <source>
        <strain evidence="1">OxK</strain>
    </source>
</reference>
<proteinExistence type="predicted"/>
<sequence length="137" mass="16122">MQKAGFVRHAFQKTRFISSFPKNREYRLVKSRIQPEQTIQPVFHFQQKRFSTFLSFMENSTRTILMETLLTDYPSSSESMSSDMAEPYRFSPRYHTGTDSWHPYLPQVNLPGPDTFPFYIQRITASLDPSYFQGDTT</sequence>
<gene>
    <name evidence="1" type="ORF">NB646_10320</name>
</gene>
<name>A0A9E9LBT2_9BURK</name>